<evidence type="ECO:0000256" key="5">
    <source>
        <dbReference type="ARBA" id="ARBA00023012"/>
    </source>
</evidence>
<proteinExistence type="predicted"/>
<comment type="function">
    <text evidence="9">May play the central regulatory role in sporulation. It may be an element of the effector pathway responsible for the activation of sporulation genes in response to nutritional stress. Spo0A may act in concert with spo0H (a sigma factor) to control the expression of some genes that are critical to the sporulation process.</text>
</comment>
<dbReference type="Proteomes" id="UP000632659">
    <property type="component" value="Unassembled WGS sequence"/>
</dbReference>
<evidence type="ECO:0000256" key="1">
    <source>
        <dbReference type="ARBA" id="ARBA00004496"/>
    </source>
</evidence>
<evidence type="ECO:0000256" key="8">
    <source>
        <dbReference type="ARBA" id="ARBA00023163"/>
    </source>
</evidence>
<name>A0A8J6P2D4_9FIRM</name>
<dbReference type="GO" id="GO:0003700">
    <property type="term" value="F:DNA-binding transcription factor activity"/>
    <property type="evidence" value="ECO:0007669"/>
    <property type="project" value="InterPro"/>
</dbReference>
<evidence type="ECO:0000313" key="14">
    <source>
        <dbReference type="Proteomes" id="UP000632659"/>
    </source>
</evidence>
<evidence type="ECO:0000256" key="6">
    <source>
        <dbReference type="ARBA" id="ARBA00023015"/>
    </source>
</evidence>
<feature type="domain" description="Response regulatory" evidence="12">
    <location>
        <begin position="3"/>
        <end position="120"/>
    </location>
</feature>
<evidence type="ECO:0000256" key="2">
    <source>
        <dbReference type="ARBA" id="ARBA00018672"/>
    </source>
</evidence>
<dbReference type="PRINTS" id="PR00032">
    <property type="entry name" value="HTHARAC"/>
</dbReference>
<dbReference type="EMBL" id="JACRTL010000007">
    <property type="protein sequence ID" value="MBC8611629.1"/>
    <property type="molecule type" value="Genomic_DNA"/>
</dbReference>
<keyword evidence="8" id="KW-0804">Transcription</keyword>
<evidence type="ECO:0000256" key="10">
    <source>
        <dbReference type="PROSITE-ProRule" id="PRU00169"/>
    </source>
</evidence>
<evidence type="ECO:0000256" key="3">
    <source>
        <dbReference type="ARBA" id="ARBA00022490"/>
    </source>
</evidence>
<dbReference type="PROSITE" id="PS50110">
    <property type="entry name" value="RESPONSE_REGULATORY"/>
    <property type="match status" value="1"/>
</dbReference>
<dbReference type="GO" id="GO:0000160">
    <property type="term" value="P:phosphorelay signal transduction system"/>
    <property type="evidence" value="ECO:0007669"/>
    <property type="project" value="UniProtKB-KW"/>
</dbReference>
<dbReference type="InterPro" id="IPR011006">
    <property type="entry name" value="CheY-like_superfamily"/>
</dbReference>
<evidence type="ECO:0000256" key="7">
    <source>
        <dbReference type="ARBA" id="ARBA00023125"/>
    </source>
</evidence>
<evidence type="ECO:0000259" key="12">
    <source>
        <dbReference type="PROSITE" id="PS50110"/>
    </source>
</evidence>
<dbReference type="SUPFAM" id="SSF46689">
    <property type="entry name" value="Homeodomain-like"/>
    <property type="match status" value="2"/>
</dbReference>
<dbReference type="PANTHER" id="PTHR42713:SF3">
    <property type="entry name" value="TRANSCRIPTIONAL REGULATORY PROTEIN HPTR"/>
    <property type="match status" value="1"/>
</dbReference>
<keyword evidence="5" id="KW-0902">Two-component regulatory system</keyword>
<dbReference type="Pfam" id="PF00072">
    <property type="entry name" value="Response_reg"/>
    <property type="match status" value="1"/>
</dbReference>
<reference evidence="13" key="1">
    <citation type="submission" date="2020-08" db="EMBL/GenBank/DDBJ databases">
        <title>Genome public.</title>
        <authorList>
            <person name="Liu C."/>
            <person name="Sun Q."/>
        </authorList>
    </citation>
    <scope>NUCLEOTIDE SEQUENCE</scope>
    <source>
        <strain evidence="13">NSJ-15</strain>
    </source>
</reference>
<evidence type="ECO:0000259" key="11">
    <source>
        <dbReference type="PROSITE" id="PS01124"/>
    </source>
</evidence>
<dbReference type="PANTHER" id="PTHR42713">
    <property type="entry name" value="HISTIDINE KINASE-RELATED"/>
    <property type="match status" value="1"/>
</dbReference>
<dbReference type="GO" id="GO:0043565">
    <property type="term" value="F:sequence-specific DNA binding"/>
    <property type="evidence" value="ECO:0007669"/>
    <property type="project" value="InterPro"/>
</dbReference>
<feature type="modified residue" description="4-aspartylphosphate" evidence="10">
    <location>
        <position position="55"/>
    </location>
</feature>
<dbReference type="InterPro" id="IPR020449">
    <property type="entry name" value="Tscrpt_reg_AraC-type_HTH"/>
</dbReference>
<dbReference type="InterPro" id="IPR018060">
    <property type="entry name" value="HTH_AraC"/>
</dbReference>
<dbReference type="PROSITE" id="PS01124">
    <property type="entry name" value="HTH_ARAC_FAMILY_2"/>
    <property type="match status" value="1"/>
</dbReference>
<dbReference type="SMART" id="SM00448">
    <property type="entry name" value="REC"/>
    <property type="match status" value="1"/>
</dbReference>
<dbReference type="Pfam" id="PF12833">
    <property type="entry name" value="HTH_18"/>
    <property type="match status" value="1"/>
</dbReference>
<dbReference type="SUPFAM" id="SSF52172">
    <property type="entry name" value="CheY-like"/>
    <property type="match status" value="1"/>
</dbReference>
<dbReference type="InterPro" id="IPR009057">
    <property type="entry name" value="Homeodomain-like_sf"/>
</dbReference>
<dbReference type="InterPro" id="IPR001789">
    <property type="entry name" value="Sig_transdc_resp-reg_receiver"/>
</dbReference>
<accession>A0A8J6P2D4</accession>
<keyword evidence="14" id="KW-1185">Reference proteome</keyword>
<organism evidence="13 14">
    <name type="scientific">Massiliimalia timonensis</name>
    <dbReference type="NCBI Taxonomy" id="1987501"/>
    <lineage>
        <taxon>Bacteria</taxon>
        <taxon>Bacillati</taxon>
        <taxon>Bacillota</taxon>
        <taxon>Clostridia</taxon>
        <taxon>Eubacteriales</taxon>
        <taxon>Oscillospiraceae</taxon>
        <taxon>Massiliimalia</taxon>
    </lineage>
</organism>
<keyword evidence="6" id="KW-0805">Transcription regulation</keyword>
<dbReference type="AlphaFoldDB" id="A0A8J6P2D4"/>
<feature type="domain" description="HTH araC/xylS-type" evidence="11">
    <location>
        <begin position="418"/>
        <end position="517"/>
    </location>
</feature>
<dbReference type="RefSeq" id="WP_187536715.1">
    <property type="nucleotide sequence ID" value="NZ_JACRTL010000007.1"/>
</dbReference>
<protein>
    <recommendedName>
        <fullName evidence="2">Stage 0 sporulation protein A homolog</fullName>
    </recommendedName>
</protein>
<dbReference type="InterPro" id="IPR051552">
    <property type="entry name" value="HptR"/>
</dbReference>
<dbReference type="GO" id="GO:0005737">
    <property type="term" value="C:cytoplasm"/>
    <property type="evidence" value="ECO:0007669"/>
    <property type="project" value="UniProtKB-SubCell"/>
</dbReference>
<dbReference type="CDD" id="cd17536">
    <property type="entry name" value="REC_YesN-like"/>
    <property type="match status" value="1"/>
</dbReference>
<evidence type="ECO:0000256" key="4">
    <source>
        <dbReference type="ARBA" id="ARBA00022553"/>
    </source>
</evidence>
<sequence>MIQLLLVDDEAKTRNGLLKHVDWEKLGIDMVQTAQSAQEALALCEEYQPDILISDIRMRKMNGLEMSSILSQKYPSCKIIIISGYADKEYLKAAIELGSISYVEKPIDLQELENALKKTVKVILEDRKSIQNSEKLLQNQEFLKRETFLSLLNHQKGSELIDIYELLPQEYKQFRICVVRFCAPVLRTVQMKKTFLQSLELEQFFRAGGFVHSEFTDNRHMVLLLCGERSLISDESRIVEQLTEICQKPCDESKIFLSWGELVDAPEQISLSYHHAQTAEKAIFYKGYSNVEFFQEREEKPVVLEQDYVGRLKNFLIRGDEEAAEHEIQNLTQAFYDMHVESSAYVLSLYFELGKAIISEFGRLFLESEEKRTEKYQTSIQTIENLDTITEIEAYLISQIRELFTLAKKDRSNSFMIMKVKKFINEHYQQRDISVKQIAAELYITPTYLSSLFKRKTGNTIGEYLTTVRIEESKKLLLDPRMKTYEVALAVGYEDANYFTKIFKKNLGVTPSEYRERKGL</sequence>
<comment type="caution">
    <text evidence="13">The sequence shown here is derived from an EMBL/GenBank/DDBJ whole genome shotgun (WGS) entry which is preliminary data.</text>
</comment>
<dbReference type="Gene3D" id="3.40.50.2300">
    <property type="match status" value="1"/>
</dbReference>
<evidence type="ECO:0000256" key="9">
    <source>
        <dbReference type="ARBA" id="ARBA00024867"/>
    </source>
</evidence>
<keyword evidence="4 10" id="KW-0597">Phosphoprotein</keyword>
<dbReference type="Gene3D" id="1.10.10.60">
    <property type="entry name" value="Homeodomain-like"/>
    <property type="match status" value="2"/>
</dbReference>
<keyword evidence="3" id="KW-0963">Cytoplasm</keyword>
<comment type="subcellular location">
    <subcellularLocation>
        <location evidence="1">Cytoplasm</location>
    </subcellularLocation>
</comment>
<evidence type="ECO:0000313" key="13">
    <source>
        <dbReference type="EMBL" id="MBC8611629.1"/>
    </source>
</evidence>
<gene>
    <name evidence="13" type="ORF">H8702_11060</name>
</gene>
<keyword evidence="7" id="KW-0238">DNA-binding</keyword>
<dbReference type="SMART" id="SM00342">
    <property type="entry name" value="HTH_ARAC"/>
    <property type="match status" value="1"/>
</dbReference>